<accession>A0AAP0BXP1</accession>
<dbReference type="InterPro" id="IPR013097">
    <property type="entry name" value="Dabb"/>
</dbReference>
<proteinExistence type="predicted"/>
<dbReference type="EMBL" id="JBBWWQ010000003">
    <property type="protein sequence ID" value="KAK8951620.1"/>
    <property type="molecule type" value="Genomic_DNA"/>
</dbReference>
<dbReference type="SMART" id="SM00886">
    <property type="entry name" value="Dabb"/>
    <property type="match status" value="1"/>
</dbReference>
<evidence type="ECO:0000259" key="2">
    <source>
        <dbReference type="PROSITE" id="PS51502"/>
    </source>
</evidence>
<dbReference type="InterPro" id="IPR011008">
    <property type="entry name" value="Dimeric_a/b-barrel"/>
</dbReference>
<dbReference type="Gene3D" id="3.30.70.100">
    <property type="match status" value="1"/>
</dbReference>
<dbReference type="GO" id="GO:0009865">
    <property type="term" value="P:pollen tube adhesion"/>
    <property type="evidence" value="ECO:0007669"/>
    <property type="project" value="TreeGrafter"/>
</dbReference>
<dbReference type="SUPFAM" id="SSF54909">
    <property type="entry name" value="Dimeric alpha+beta barrel"/>
    <property type="match status" value="1"/>
</dbReference>
<dbReference type="Pfam" id="PF07876">
    <property type="entry name" value="Dabb"/>
    <property type="match status" value="1"/>
</dbReference>
<reference evidence="3 4" key="1">
    <citation type="journal article" date="2022" name="Nat. Plants">
        <title>Genomes of leafy and leafless Platanthera orchids illuminate the evolution of mycoheterotrophy.</title>
        <authorList>
            <person name="Li M.H."/>
            <person name="Liu K.W."/>
            <person name="Li Z."/>
            <person name="Lu H.C."/>
            <person name="Ye Q.L."/>
            <person name="Zhang D."/>
            <person name="Wang J.Y."/>
            <person name="Li Y.F."/>
            <person name="Zhong Z.M."/>
            <person name="Liu X."/>
            <person name="Yu X."/>
            <person name="Liu D.K."/>
            <person name="Tu X.D."/>
            <person name="Liu B."/>
            <person name="Hao Y."/>
            <person name="Liao X.Y."/>
            <person name="Jiang Y.T."/>
            <person name="Sun W.H."/>
            <person name="Chen J."/>
            <person name="Chen Y.Q."/>
            <person name="Ai Y."/>
            <person name="Zhai J.W."/>
            <person name="Wu S.S."/>
            <person name="Zhou Z."/>
            <person name="Hsiao Y.Y."/>
            <person name="Wu W.L."/>
            <person name="Chen Y.Y."/>
            <person name="Lin Y.F."/>
            <person name="Hsu J.L."/>
            <person name="Li C.Y."/>
            <person name="Wang Z.W."/>
            <person name="Zhao X."/>
            <person name="Zhong W.Y."/>
            <person name="Ma X.K."/>
            <person name="Ma L."/>
            <person name="Huang J."/>
            <person name="Chen G.Z."/>
            <person name="Huang M.Z."/>
            <person name="Huang L."/>
            <person name="Peng D.H."/>
            <person name="Luo Y.B."/>
            <person name="Zou S.Q."/>
            <person name="Chen S.P."/>
            <person name="Lan S."/>
            <person name="Tsai W.C."/>
            <person name="Van de Peer Y."/>
            <person name="Liu Z.J."/>
        </authorList>
    </citation>
    <scope>NUCLEOTIDE SEQUENCE [LARGE SCALE GENOMIC DNA]</scope>
    <source>
        <strain evidence="3">Lor287</strain>
    </source>
</reference>
<dbReference type="Proteomes" id="UP001418222">
    <property type="component" value="Unassembled WGS sequence"/>
</dbReference>
<feature type="domain" description="Stress-response A/B barrel" evidence="2">
    <location>
        <begin position="37"/>
        <end position="130"/>
    </location>
</feature>
<dbReference type="PROSITE" id="PS51502">
    <property type="entry name" value="S_R_A_B_BARREL"/>
    <property type="match status" value="1"/>
</dbReference>
<evidence type="ECO:0000256" key="1">
    <source>
        <dbReference type="ARBA" id="ARBA00011738"/>
    </source>
</evidence>
<protein>
    <recommendedName>
        <fullName evidence="2">Stress-response A/B barrel domain-containing protein</fullName>
    </recommendedName>
</protein>
<comment type="caution">
    <text evidence="3">The sequence shown here is derived from an EMBL/GenBank/DDBJ whole genome shotgun (WGS) entry which is preliminary data.</text>
</comment>
<gene>
    <name evidence="3" type="ORF">KSP39_PZI004282</name>
</gene>
<keyword evidence="4" id="KW-1185">Reference proteome</keyword>
<evidence type="ECO:0000313" key="3">
    <source>
        <dbReference type="EMBL" id="KAK8951620.1"/>
    </source>
</evidence>
<sequence length="137" mass="15673">MLKAPASRPNQRLYILSDRISNTISYLIGMEEATGVVKHVVFGKFKDDVSPEKIDELIMEWANLVNFIEPLKDFHWGTDVSFENAEGFTHLFVSTFESTEGVAEYFDHPAHKEFGKKAMPCLEKFIVIDYKPTIAKQ</sequence>
<dbReference type="AlphaFoldDB" id="A0AAP0BXP1"/>
<organism evidence="3 4">
    <name type="scientific">Platanthera zijinensis</name>
    <dbReference type="NCBI Taxonomy" id="2320716"/>
    <lineage>
        <taxon>Eukaryota</taxon>
        <taxon>Viridiplantae</taxon>
        <taxon>Streptophyta</taxon>
        <taxon>Embryophyta</taxon>
        <taxon>Tracheophyta</taxon>
        <taxon>Spermatophyta</taxon>
        <taxon>Magnoliopsida</taxon>
        <taxon>Liliopsida</taxon>
        <taxon>Asparagales</taxon>
        <taxon>Orchidaceae</taxon>
        <taxon>Orchidoideae</taxon>
        <taxon>Orchideae</taxon>
        <taxon>Orchidinae</taxon>
        <taxon>Platanthera</taxon>
    </lineage>
</organism>
<name>A0AAP0BXP1_9ASPA</name>
<dbReference type="PANTHER" id="PTHR33178:SF10">
    <property type="entry name" value="STRESS-RESPONSE A_B BARREL DOMAIN-CONTAINING PROTEIN"/>
    <property type="match status" value="1"/>
</dbReference>
<dbReference type="PANTHER" id="PTHR33178">
    <property type="match status" value="1"/>
</dbReference>
<evidence type="ECO:0000313" key="4">
    <source>
        <dbReference type="Proteomes" id="UP001418222"/>
    </source>
</evidence>
<dbReference type="InterPro" id="IPR044662">
    <property type="entry name" value="HS1/DABB1-like"/>
</dbReference>
<comment type="subunit">
    <text evidence="1">Homodimer.</text>
</comment>